<name>A0A8K0NGU1_9HYPO</name>
<feature type="domain" description="SDA1 N-terminal" evidence="3">
    <location>
        <begin position="840"/>
        <end position="1206"/>
    </location>
</feature>
<gene>
    <name evidence="4" type="ORF">E4U42_004712</name>
</gene>
<sequence length="1352" mass="149850">MATNRLGFRRLPQASAGFRRGRSSTQSHHAESVAAEAGDTLILILALALNLALHLNLPDHRGPWRDNPDWSPVHVVRIGPEKDDSHDSAHKKLHALLDKEPRWLHPRSDSDMGRRVNGLANSPTRLRSSSNATSGDSPPTSDISWILSRPPAPLGMEADPRTFFCTTTHDTATPPDLSVATTTVDSLDTNPGEEEAAEAHHPLSAFLRRTTCLSSSTNQTTGTFHRVLFDYSEPYVQTVKRLVKRFTAPMASPDSSSPCPSFAQGPGALESWFNDEAPSPVFHVRPLPLHLPGDYLSLDELGNMTRCCPSMTDFDSCVLPWLNRDGLTPDGQRILRSGPTRNDAGRGDSFGNTVLHFLAARGSIDGINHSLQLDYCKPCIEAKNSSGQTFLHVLNGRISENADYVCELLAMISETNPRLLASRDCYGRTFFHLVLAGLHPHELFNRLAAFCDQDCFAARDAFGFSPAHAAVPGMDCEQHKTPVLALPSPDGAISTTDSRIMEESRLLETVRLAAQCPSLQDHHGRNGLHCLAKAPLSSATVVNKYHLQPYSRAKVTKRHQAPRDALDSSADKLSLRRDLLTGLLDAGVDANQHDDDGNTPLMAFVAELPEDNDYKIPPQILEALVGKGANVNARNRRGETALHVAVQRGRKLAMRTLVKLGANVHTRDSAGRSLLDVVDAEMVTCRSDEHTAAYAHLEACRAWLSGRGMALQRPTFVDEWGRGSPPYVCYLFDAEKATPSQSLFDQNFCKKVPFACPHTTVTSRKDGTVTMVKRRVAALEKLDADFASLQYKIRRDPRSYRDDFLKQWEQYESQREIFLMSPAAGTADSIESFHNMIDLIAHVADCYPDETRAFPDDLKMILNDHHAVLNHDLRDKIVGSLVLLRRKDVIDSSSLLTTLFPILVSSPSKTLRELIFQKILSDMRNSNSKSINHPLNRTVQTVLYNLVTADRASPRAIWAIKLTRELWKRQIWSDARPVDVMKEACLSDNEKVVIGATRFFLGGDKEREELEDDSSDDDIDLGKIRHQIGINKKTKKQKKSYEKAVNKVRRDERKKSKPHPLNFSALHLLHDPQGFVEQLFAKHLQNTRSKLSLDSKILVLQLVTRLVGLHKLTLVALYSWFIKYLTPRQQSVTTILACLAQGTHNLVPPDALEPLIQKIANEFVSEAAAAEVCAAGVNSIREICARQPLAMTDTLLQDLVQYRKSKDKGVMMAAKGLLSLYREVGAELLQKKDRGKNATISLKSGIQHQQKFGEEAVGGIEGLELLAKWKEDEKKRRRLAKGLAETAGGDEGKPGAGGDDDDDNDNDDDGDDSDGWEVGSEDSSDSGEWINVEHSDDEETPPPKKAKQKQSP</sequence>
<evidence type="ECO:0000313" key="4">
    <source>
        <dbReference type="EMBL" id="KAG5924225.1"/>
    </source>
</evidence>
<dbReference type="OrthoDB" id="2196187at2759"/>
<evidence type="ECO:0000256" key="1">
    <source>
        <dbReference type="PROSITE-ProRule" id="PRU00023"/>
    </source>
</evidence>
<feature type="region of interest" description="Disordered" evidence="2">
    <location>
        <begin position="1282"/>
        <end position="1352"/>
    </location>
</feature>
<dbReference type="Proteomes" id="UP000811619">
    <property type="component" value="Unassembled WGS sequence"/>
</dbReference>
<dbReference type="Gene3D" id="1.25.40.20">
    <property type="entry name" value="Ankyrin repeat-containing domain"/>
    <property type="match status" value="3"/>
</dbReference>
<dbReference type="PROSITE" id="PS50297">
    <property type="entry name" value="ANK_REP_REGION"/>
    <property type="match status" value="1"/>
</dbReference>
<reference evidence="4" key="1">
    <citation type="journal article" date="2020" name="bioRxiv">
        <title>Whole genome comparisons of ergot fungi reveals the divergence and evolution of species within the genus Claviceps are the result of varying mechanisms driving genome evolution and host range expansion.</title>
        <authorList>
            <person name="Wyka S.A."/>
            <person name="Mondo S.J."/>
            <person name="Liu M."/>
            <person name="Dettman J."/>
            <person name="Nalam V."/>
            <person name="Broders K.D."/>
        </authorList>
    </citation>
    <scope>NUCLEOTIDE SEQUENCE</scope>
    <source>
        <strain evidence="4">CCC 489</strain>
    </source>
</reference>
<dbReference type="SUPFAM" id="SSF48403">
    <property type="entry name" value="Ankyrin repeat"/>
    <property type="match status" value="1"/>
</dbReference>
<proteinExistence type="predicted"/>
<feature type="repeat" description="ANK" evidence="1">
    <location>
        <begin position="596"/>
        <end position="636"/>
    </location>
</feature>
<dbReference type="GO" id="GO:0000055">
    <property type="term" value="P:ribosomal large subunit export from nucleus"/>
    <property type="evidence" value="ECO:0007669"/>
    <property type="project" value="InterPro"/>
</dbReference>
<dbReference type="GO" id="GO:0042273">
    <property type="term" value="P:ribosomal large subunit biogenesis"/>
    <property type="evidence" value="ECO:0007669"/>
    <property type="project" value="InterPro"/>
</dbReference>
<dbReference type="PANTHER" id="PTHR12730:SF0">
    <property type="entry name" value="PROTEIN SDA1 HOMOLOG"/>
    <property type="match status" value="1"/>
</dbReference>
<evidence type="ECO:0000313" key="5">
    <source>
        <dbReference type="Proteomes" id="UP000811619"/>
    </source>
</evidence>
<evidence type="ECO:0000259" key="3">
    <source>
        <dbReference type="Pfam" id="PF08158"/>
    </source>
</evidence>
<feature type="compositionally biased region" description="Basic and acidic residues" evidence="2">
    <location>
        <begin position="103"/>
        <end position="114"/>
    </location>
</feature>
<dbReference type="PROSITE" id="PS50088">
    <property type="entry name" value="ANK_REPEAT"/>
    <property type="match status" value="2"/>
</dbReference>
<feature type="repeat" description="ANK" evidence="1">
    <location>
        <begin position="637"/>
        <end position="669"/>
    </location>
</feature>
<comment type="caution">
    <text evidence="4">The sequence shown here is derived from an EMBL/GenBank/DDBJ whole genome shotgun (WGS) entry which is preliminary data.</text>
</comment>
<dbReference type="InterPro" id="IPR027312">
    <property type="entry name" value="Sda1"/>
</dbReference>
<feature type="non-terminal residue" evidence="4">
    <location>
        <position position="1"/>
    </location>
</feature>
<dbReference type="Pfam" id="PF12796">
    <property type="entry name" value="Ank_2"/>
    <property type="match status" value="1"/>
</dbReference>
<accession>A0A8K0NGU1</accession>
<evidence type="ECO:0000256" key="2">
    <source>
        <dbReference type="SAM" id="MobiDB-lite"/>
    </source>
</evidence>
<feature type="region of interest" description="Disordered" evidence="2">
    <location>
        <begin position="103"/>
        <end position="144"/>
    </location>
</feature>
<dbReference type="SMART" id="SM00248">
    <property type="entry name" value="ANK"/>
    <property type="match status" value="3"/>
</dbReference>
<dbReference type="InterPro" id="IPR012977">
    <property type="entry name" value="SDA1_N"/>
</dbReference>
<organism evidence="4 5">
    <name type="scientific">Claviceps africana</name>
    <dbReference type="NCBI Taxonomy" id="83212"/>
    <lineage>
        <taxon>Eukaryota</taxon>
        <taxon>Fungi</taxon>
        <taxon>Dikarya</taxon>
        <taxon>Ascomycota</taxon>
        <taxon>Pezizomycotina</taxon>
        <taxon>Sordariomycetes</taxon>
        <taxon>Hypocreomycetidae</taxon>
        <taxon>Hypocreales</taxon>
        <taxon>Clavicipitaceae</taxon>
        <taxon>Claviceps</taxon>
    </lineage>
</organism>
<dbReference type="GO" id="GO:0005730">
    <property type="term" value="C:nucleolus"/>
    <property type="evidence" value="ECO:0007669"/>
    <property type="project" value="TreeGrafter"/>
</dbReference>
<dbReference type="Pfam" id="PF08158">
    <property type="entry name" value="SDA1_HEAT"/>
    <property type="match status" value="1"/>
</dbReference>
<protein>
    <recommendedName>
        <fullName evidence="3">SDA1 N-terminal domain-containing protein</fullName>
    </recommendedName>
</protein>
<dbReference type="InterPro" id="IPR036770">
    <property type="entry name" value="Ankyrin_rpt-contain_sf"/>
</dbReference>
<keyword evidence="1" id="KW-0040">ANK repeat</keyword>
<dbReference type="EMBL" id="SRPY01000422">
    <property type="protein sequence ID" value="KAG5924225.1"/>
    <property type="molecule type" value="Genomic_DNA"/>
</dbReference>
<dbReference type="PANTHER" id="PTHR12730">
    <property type="entry name" value="HSDA/SDA1-RELATED"/>
    <property type="match status" value="1"/>
</dbReference>
<feature type="compositionally biased region" description="Polar residues" evidence="2">
    <location>
        <begin position="119"/>
        <end position="143"/>
    </location>
</feature>
<keyword evidence="5" id="KW-1185">Reference proteome</keyword>
<dbReference type="InterPro" id="IPR002110">
    <property type="entry name" value="Ankyrin_rpt"/>
</dbReference>
<feature type="compositionally biased region" description="Acidic residues" evidence="2">
    <location>
        <begin position="1298"/>
        <end position="1325"/>
    </location>
</feature>